<dbReference type="InterPro" id="IPR000620">
    <property type="entry name" value="EamA_dom"/>
</dbReference>
<evidence type="ECO:0000256" key="6">
    <source>
        <dbReference type="ARBA" id="ARBA00022989"/>
    </source>
</evidence>
<dbReference type="KEGG" id="cchl:FPL14_05120"/>
<dbReference type="InterPro" id="IPR037185">
    <property type="entry name" value="EmrE-like"/>
</dbReference>
<comment type="similarity">
    <text evidence="2">Belongs to the EamA transporter family.</text>
</comment>
<feature type="transmembrane region" description="Helical" evidence="8">
    <location>
        <begin position="34"/>
        <end position="51"/>
    </location>
</feature>
<keyword evidence="5 8" id="KW-0812">Transmembrane</keyword>
<sequence>MRNGLINAIIAYTIWGLLPIYWKWFETMPAGEILSHRIIWSFVFVAGLIAVQKRWKELKATITVRSTLVPLIFSSLLITANWLIFIWAVNNGHVVETSIGYYLTPLFNVVLAILFLREKPTGGQWIAVALAAAGVLLVAIDYGSFPWVSISLALSFGFYGLVKKRVTMDASIGLMTETMIVVPVAVIYWGYLGASHADTAWSLPISSLLLLLLSGVATATPLLLFAKAAKKLPLSMLGFVQYIGPTLTLLISVLVFKETISSVLLISFCLIWTALVVYAMSSIRAARALRPADAK</sequence>
<feature type="transmembrane region" description="Helical" evidence="8">
    <location>
        <begin position="146"/>
        <end position="162"/>
    </location>
</feature>
<feature type="transmembrane region" description="Helical" evidence="8">
    <location>
        <begin position="203"/>
        <end position="225"/>
    </location>
</feature>
<evidence type="ECO:0000313" key="11">
    <source>
        <dbReference type="Proteomes" id="UP000515679"/>
    </source>
</evidence>
<keyword evidence="11" id="KW-1185">Reference proteome</keyword>
<evidence type="ECO:0000256" key="1">
    <source>
        <dbReference type="ARBA" id="ARBA00004651"/>
    </source>
</evidence>
<dbReference type="GO" id="GO:0005886">
    <property type="term" value="C:plasma membrane"/>
    <property type="evidence" value="ECO:0007669"/>
    <property type="project" value="UniProtKB-SubCell"/>
</dbReference>
<evidence type="ECO:0000256" key="3">
    <source>
        <dbReference type="ARBA" id="ARBA00022448"/>
    </source>
</evidence>
<dbReference type="PANTHER" id="PTHR22911:SF137">
    <property type="entry name" value="SOLUTE CARRIER FAMILY 35 MEMBER G2-RELATED"/>
    <property type="match status" value="1"/>
</dbReference>
<feature type="transmembrane region" description="Helical" evidence="8">
    <location>
        <begin position="99"/>
        <end position="116"/>
    </location>
</feature>
<organism evidence="10 11">
    <name type="scientific">Cohnella cholangitidis</name>
    <dbReference type="NCBI Taxonomy" id="2598458"/>
    <lineage>
        <taxon>Bacteria</taxon>
        <taxon>Bacillati</taxon>
        <taxon>Bacillota</taxon>
        <taxon>Bacilli</taxon>
        <taxon>Bacillales</taxon>
        <taxon>Paenibacillaceae</taxon>
        <taxon>Cohnella</taxon>
    </lineage>
</organism>
<dbReference type="Pfam" id="PF00892">
    <property type="entry name" value="EamA"/>
    <property type="match status" value="1"/>
</dbReference>
<feature type="transmembrane region" description="Helical" evidence="8">
    <location>
        <begin position="237"/>
        <end position="256"/>
    </location>
</feature>
<dbReference type="Proteomes" id="UP000515679">
    <property type="component" value="Chromosome"/>
</dbReference>
<keyword evidence="4" id="KW-1003">Cell membrane</keyword>
<feature type="transmembrane region" description="Helical" evidence="8">
    <location>
        <begin position="5"/>
        <end position="22"/>
    </location>
</feature>
<feature type="transmembrane region" description="Helical" evidence="8">
    <location>
        <begin position="63"/>
        <end position="87"/>
    </location>
</feature>
<feature type="transmembrane region" description="Helical" evidence="8">
    <location>
        <begin position="123"/>
        <end position="140"/>
    </location>
</feature>
<dbReference type="InterPro" id="IPR004626">
    <property type="entry name" value="RarD"/>
</dbReference>
<dbReference type="NCBIfam" id="TIGR00688">
    <property type="entry name" value="rarD"/>
    <property type="match status" value="1"/>
</dbReference>
<evidence type="ECO:0000256" key="5">
    <source>
        <dbReference type="ARBA" id="ARBA00022692"/>
    </source>
</evidence>
<dbReference type="EMBL" id="CP041969">
    <property type="protein sequence ID" value="QMV40652.1"/>
    <property type="molecule type" value="Genomic_DNA"/>
</dbReference>
<evidence type="ECO:0000256" key="4">
    <source>
        <dbReference type="ARBA" id="ARBA00022475"/>
    </source>
</evidence>
<feature type="transmembrane region" description="Helical" evidence="8">
    <location>
        <begin position="174"/>
        <end position="191"/>
    </location>
</feature>
<keyword evidence="7 8" id="KW-0472">Membrane</keyword>
<dbReference type="PANTHER" id="PTHR22911">
    <property type="entry name" value="ACYL-MALONYL CONDENSING ENZYME-RELATED"/>
    <property type="match status" value="1"/>
</dbReference>
<dbReference type="AlphaFoldDB" id="A0A7G5BUL8"/>
<feature type="transmembrane region" description="Helical" evidence="8">
    <location>
        <begin position="262"/>
        <end position="280"/>
    </location>
</feature>
<evidence type="ECO:0000259" key="9">
    <source>
        <dbReference type="Pfam" id="PF00892"/>
    </source>
</evidence>
<keyword evidence="6 8" id="KW-1133">Transmembrane helix</keyword>
<evidence type="ECO:0000313" key="10">
    <source>
        <dbReference type="EMBL" id="QMV40652.1"/>
    </source>
</evidence>
<evidence type="ECO:0000256" key="8">
    <source>
        <dbReference type="SAM" id="Phobius"/>
    </source>
</evidence>
<feature type="domain" description="EamA" evidence="9">
    <location>
        <begin position="4"/>
        <end position="139"/>
    </location>
</feature>
<gene>
    <name evidence="10" type="primary">rarD</name>
    <name evidence="10" type="ORF">FPL14_05120</name>
</gene>
<proteinExistence type="inferred from homology"/>
<dbReference type="RefSeq" id="WP_182302008.1">
    <property type="nucleotide sequence ID" value="NZ_CP041969.1"/>
</dbReference>
<evidence type="ECO:0000256" key="2">
    <source>
        <dbReference type="ARBA" id="ARBA00007362"/>
    </source>
</evidence>
<keyword evidence="3" id="KW-0813">Transport</keyword>
<reference evidence="10 11" key="1">
    <citation type="submission" date="2019-07" db="EMBL/GenBank/DDBJ databases">
        <authorList>
            <person name="Kim J.K."/>
            <person name="Cheong H.-M."/>
            <person name="Choi Y."/>
            <person name="Hwang K.J."/>
            <person name="Lee S."/>
            <person name="Choi C."/>
        </authorList>
    </citation>
    <scope>NUCLEOTIDE SEQUENCE [LARGE SCALE GENOMIC DNA]</scope>
    <source>
        <strain evidence="10 11">KS 22</strain>
    </source>
</reference>
<name>A0A7G5BUL8_9BACL</name>
<evidence type="ECO:0000256" key="7">
    <source>
        <dbReference type="ARBA" id="ARBA00023136"/>
    </source>
</evidence>
<protein>
    <submittedName>
        <fullName evidence="10">EamA family transporter RarD</fullName>
    </submittedName>
</protein>
<dbReference type="SUPFAM" id="SSF103481">
    <property type="entry name" value="Multidrug resistance efflux transporter EmrE"/>
    <property type="match status" value="2"/>
</dbReference>
<comment type="subcellular location">
    <subcellularLocation>
        <location evidence="1">Cell membrane</location>
        <topology evidence="1">Multi-pass membrane protein</topology>
    </subcellularLocation>
</comment>
<accession>A0A7G5BUL8</accession>